<dbReference type="KEGG" id="ntp:CRH09_21575"/>
<evidence type="ECO:0000259" key="2">
    <source>
        <dbReference type="Pfam" id="PF02627"/>
    </source>
</evidence>
<dbReference type="Pfam" id="PF02627">
    <property type="entry name" value="CMD"/>
    <property type="match status" value="1"/>
</dbReference>
<dbReference type="EMBL" id="CP023778">
    <property type="protein sequence ID" value="ATL68385.1"/>
    <property type="molecule type" value="Genomic_DNA"/>
</dbReference>
<dbReference type="InterPro" id="IPR003779">
    <property type="entry name" value="CMD-like"/>
</dbReference>
<gene>
    <name evidence="3" type="ORF">CRH09_21575</name>
</gene>
<reference evidence="3 4" key="1">
    <citation type="submission" date="2017-10" db="EMBL/GenBank/DDBJ databases">
        <title>Comparative genomics between pathogenic Norcardia.</title>
        <authorList>
            <person name="Zeng L."/>
        </authorList>
    </citation>
    <scope>NUCLEOTIDE SEQUENCE [LARGE SCALE GENOMIC DNA]</scope>
    <source>
        <strain evidence="3 4">NC_YFY_NT001</strain>
    </source>
</reference>
<dbReference type="PANTHER" id="PTHR34846">
    <property type="entry name" value="4-CARBOXYMUCONOLACTONE DECARBOXYLASE FAMILY PROTEIN (AFU_ORTHOLOGUE AFUA_6G11590)"/>
    <property type="match status" value="1"/>
</dbReference>
<name>A0A291RM40_9NOCA</name>
<organism evidence="3 4">
    <name type="scientific">Nocardia terpenica</name>
    <dbReference type="NCBI Taxonomy" id="455432"/>
    <lineage>
        <taxon>Bacteria</taxon>
        <taxon>Bacillati</taxon>
        <taxon>Actinomycetota</taxon>
        <taxon>Actinomycetes</taxon>
        <taxon>Mycobacteriales</taxon>
        <taxon>Nocardiaceae</taxon>
        <taxon>Nocardia</taxon>
    </lineage>
</organism>
<protein>
    <recommendedName>
        <fullName evidence="2">Carboxymuconolactone decarboxylase-like domain-containing protein</fullName>
    </recommendedName>
</protein>
<dbReference type="SUPFAM" id="SSF69118">
    <property type="entry name" value="AhpD-like"/>
    <property type="match status" value="1"/>
</dbReference>
<dbReference type="GO" id="GO:0051920">
    <property type="term" value="F:peroxiredoxin activity"/>
    <property type="evidence" value="ECO:0007669"/>
    <property type="project" value="InterPro"/>
</dbReference>
<dbReference type="GeneID" id="88359946"/>
<dbReference type="InterPro" id="IPR029032">
    <property type="entry name" value="AhpD-like"/>
</dbReference>
<dbReference type="Proteomes" id="UP000221961">
    <property type="component" value="Chromosome"/>
</dbReference>
<evidence type="ECO:0000313" key="3">
    <source>
        <dbReference type="EMBL" id="ATL68385.1"/>
    </source>
</evidence>
<dbReference type="AlphaFoldDB" id="A0A291RM40"/>
<evidence type="ECO:0000313" key="4">
    <source>
        <dbReference type="Proteomes" id="UP000221961"/>
    </source>
</evidence>
<feature type="domain" description="Carboxymuconolactone decarboxylase-like" evidence="2">
    <location>
        <begin position="62"/>
        <end position="128"/>
    </location>
</feature>
<accession>A0A291RM40</accession>
<proteinExistence type="predicted"/>
<sequence>MSPRIEPLPPQRWSEAARRTYAEAMKTPVLGELSDRPTLTVVSTLATNDWLFGVSMPFLASISGGRIPARERELVVLRIAYLARSQYMWSHHCALAADAGVAADEIDRIVRGPRAPGWSADDAALLAAVDELHERAELGASTWRHLATRFGEPQVLELLCLAGAFRMLASVLTSCRVELDGWREPRPFPAGSDADEDHDHHGDQDQPEEAQVADGVHPIGNAPG</sequence>
<evidence type="ECO:0000256" key="1">
    <source>
        <dbReference type="SAM" id="MobiDB-lite"/>
    </source>
</evidence>
<dbReference type="RefSeq" id="WP_098695479.1">
    <property type="nucleotide sequence ID" value="NZ_CP023778.1"/>
</dbReference>
<feature type="region of interest" description="Disordered" evidence="1">
    <location>
        <begin position="184"/>
        <end position="224"/>
    </location>
</feature>
<dbReference type="Gene3D" id="1.20.1290.10">
    <property type="entry name" value="AhpD-like"/>
    <property type="match status" value="1"/>
</dbReference>
<dbReference type="PANTHER" id="PTHR34846:SF5">
    <property type="entry name" value="CARBOXYMUCONOLACTONE DECARBOXYLASE-LIKE DOMAIN-CONTAINING PROTEIN"/>
    <property type="match status" value="1"/>
</dbReference>